<keyword evidence="1" id="KW-0472">Membrane</keyword>
<dbReference type="EMBL" id="QKWH01000012">
    <property type="protein sequence ID" value="PZR52190.1"/>
    <property type="molecule type" value="Genomic_DNA"/>
</dbReference>
<evidence type="ECO:0000313" key="2">
    <source>
        <dbReference type="EMBL" id="PZR52190.1"/>
    </source>
</evidence>
<name>A0A2W5WLW6_9MICO</name>
<protein>
    <submittedName>
        <fullName evidence="2">Uncharacterized protein</fullName>
    </submittedName>
</protein>
<gene>
    <name evidence="2" type="ORF">DNL40_13000</name>
</gene>
<organism evidence="2 3">
    <name type="scientific">Xylanimonas oleitrophica</name>
    <dbReference type="NCBI Taxonomy" id="2607479"/>
    <lineage>
        <taxon>Bacteria</taxon>
        <taxon>Bacillati</taxon>
        <taxon>Actinomycetota</taxon>
        <taxon>Actinomycetes</taxon>
        <taxon>Micrococcales</taxon>
        <taxon>Promicromonosporaceae</taxon>
        <taxon>Xylanimonas</taxon>
    </lineage>
</organism>
<keyword evidence="1" id="KW-1133">Transmembrane helix</keyword>
<evidence type="ECO:0000256" key="1">
    <source>
        <dbReference type="SAM" id="Phobius"/>
    </source>
</evidence>
<dbReference type="Proteomes" id="UP000248783">
    <property type="component" value="Unassembled WGS sequence"/>
</dbReference>
<evidence type="ECO:0000313" key="3">
    <source>
        <dbReference type="Proteomes" id="UP000248783"/>
    </source>
</evidence>
<proteinExistence type="predicted"/>
<dbReference type="RefSeq" id="WP_111251753.1">
    <property type="nucleotide sequence ID" value="NZ_QKWH01000012.1"/>
</dbReference>
<reference evidence="2 3" key="1">
    <citation type="submission" date="2018-06" db="EMBL/GenBank/DDBJ databases">
        <title>Whole genome sequencing of a novel hydrocarbon degrading bacterial strain, PW21 isolated from oil contaminated produced water sample.</title>
        <authorList>
            <person name="Nagkirti P."/>
            <person name="Shaikh A."/>
            <person name="Gowdaman V."/>
            <person name="Engineer A.E."/>
            <person name="Dagar S."/>
            <person name="Dhakephalkar P.K."/>
        </authorList>
    </citation>
    <scope>NUCLEOTIDE SEQUENCE [LARGE SCALE GENOMIC DNA]</scope>
    <source>
        <strain evidence="2 3">PW21</strain>
    </source>
</reference>
<keyword evidence="1" id="KW-0812">Transmembrane</keyword>
<keyword evidence="3" id="KW-1185">Reference proteome</keyword>
<feature type="transmembrane region" description="Helical" evidence="1">
    <location>
        <begin position="30"/>
        <end position="47"/>
    </location>
</feature>
<accession>A0A2W5WLW6</accession>
<dbReference type="AlphaFoldDB" id="A0A2W5WLW6"/>
<comment type="caution">
    <text evidence="2">The sequence shown here is derived from an EMBL/GenBank/DDBJ whole genome shotgun (WGS) entry which is preliminary data.</text>
</comment>
<feature type="transmembrane region" description="Helical" evidence="1">
    <location>
        <begin position="7"/>
        <end position="24"/>
    </location>
</feature>
<sequence>MGIRWSSVWTVLGASVVALAFLSAALRGRAWAWVPCVLAAGIVVREVRWSRRRRRPEAGFDEPRR</sequence>